<sequence>MIGGGPGVVHHTAACLDGEIQLVCDAFSSDPEKSREMGKQLGLSEDRVYGSYKEMIEQEQKSKGEDAKVLTITVAAYQSSILSPVIIIVQLG</sequence>
<gene>
    <name evidence="1" type="ORF">JYZ213_LOCUS15150</name>
    <name evidence="2" type="ORF">OXD698_LOCUS28378</name>
</gene>
<dbReference type="AlphaFoldDB" id="A0A819MK28"/>
<dbReference type="EMBL" id="CAJNOG010000129">
    <property type="protein sequence ID" value="CAF0985192.1"/>
    <property type="molecule type" value="Genomic_DNA"/>
</dbReference>
<reference evidence="2" key="1">
    <citation type="submission" date="2021-02" db="EMBL/GenBank/DDBJ databases">
        <authorList>
            <person name="Nowell W R."/>
        </authorList>
    </citation>
    <scope>NUCLEOTIDE SEQUENCE</scope>
</reference>
<dbReference type="Gene3D" id="3.40.50.720">
    <property type="entry name" value="NAD(P)-binding Rossmann-like Domain"/>
    <property type="match status" value="1"/>
</dbReference>
<evidence type="ECO:0000313" key="3">
    <source>
        <dbReference type="Proteomes" id="UP000663844"/>
    </source>
</evidence>
<dbReference type="Proteomes" id="UP000663845">
    <property type="component" value="Unassembled WGS sequence"/>
</dbReference>
<dbReference type="EMBL" id="CAJOAZ010003052">
    <property type="protein sequence ID" value="CAF3980856.1"/>
    <property type="molecule type" value="Genomic_DNA"/>
</dbReference>
<evidence type="ECO:0000313" key="1">
    <source>
        <dbReference type="EMBL" id="CAF0985192.1"/>
    </source>
</evidence>
<evidence type="ECO:0000313" key="2">
    <source>
        <dbReference type="EMBL" id="CAF3980856.1"/>
    </source>
</evidence>
<protein>
    <submittedName>
        <fullName evidence="2">Uncharacterized protein</fullName>
    </submittedName>
</protein>
<dbReference type="Proteomes" id="UP000663844">
    <property type="component" value="Unassembled WGS sequence"/>
</dbReference>
<organism evidence="2 3">
    <name type="scientific">Adineta steineri</name>
    <dbReference type="NCBI Taxonomy" id="433720"/>
    <lineage>
        <taxon>Eukaryota</taxon>
        <taxon>Metazoa</taxon>
        <taxon>Spiralia</taxon>
        <taxon>Gnathifera</taxon>
        <taxon>Rotifera</taxon>
        <taxon>Eurotatoria</taxon>
        <taxon>Bdelloidea</taxon>
        <taxon>Adinetida</taxon>
        <taxon>Adinetidae</taxon>
        <taxon>Adineta</taxon>
    </lineage>
</organism>
<name>A0A819MK28_9BILA</name>
<proteinExistence type="predicted"/>
<accession>A0A819MK28</accession>
<comment type="caution">
    <text evidence="2">The sequence shown here is derived from an EMBL/GenBank/DDBJ whole genome shotgun (WGS) entry which is preliminary data.</text>
</comment>